<accession>B9S3I4</accession>
<evidence type="ECO:0000313" key="2">
    <source>
        <dbReference type="Proteomes" id="UP000008311"/>
    </source>
</evidence>
<sequence length="89" mass="9903">MSVLGKIQYKITSGMSNNYIVILNLDMWTLGSPILSNVSYCDGYNLMGNFSASMELTKGDPKSMYYSTTSSASLLLKAFWAICRLPRVE</sequence>
<dbReference type="EMBL" id="EQ973859">
    <property type="protein sequence ID" value="EEF41786.1"/>
    <property type="molecule type" value="Genomic_DNA"/>
</dbReference>
<protein>
    <submittedName>
        <fullName evidence="1">Uncharacterized protein</fullName>
    </submittedName>
</protein>
<keyword evidence="2" id="KW-1185">Reference proteome</keyword>
<proteinExistence type="predicted"/>
<reference evidence="2" key="1">
    <citation type="journal article" date="2010" name="Nat. Biotechnol.">
        <title>Draft genome sequence of the oilseed species Ricinus communis.</title>
        <authorList>
            <person name="Chan A.P."/>
            <person name="Crabtree J."/>
            <person name="Zhao Q."/>
            <person name="Lorenzi H."/>
            <person name="Orvis J."/>
            <person name="Puiu D."/>
            <person name="Melake-Berhan A."/>
            <person name="Jones K.M."/>
            <person name="Redman J."/>
            <person name="Chen G."/>
            <person name="Cahoon E.B."/>
            <person name="Gedil M."/>
            <person name="Stanke M."/>
            <person name="Haas B.J."/>
            <person name="Wortman J.R."/>
            <person name="Fraser-Liggett C.M."/>
            <person name="Ravel J."/>
            <person name="Rabinowicz P.D."/>
        </authorList>
    </citation>
    <scope>NUCLEOTIDE SEQUENCE [LARGE SCALE GENOMIC DNA]</scope>
    <source>
        <strain evidence="2">cv. Hale</strain>
    </source>
</reference>
<dbReference type="InParanoid" id="B9S3I4"/>
<gene>
    <name evidence="1" type="ORF">RCOM_0669320</name>
</gene>
<dbReference type="Proteomes" id="UP000008311">
    <property type="component" value="Unassembled WGS sequence"/>
</dbReference>
<organism evidence="1 2">
    <name type="scientific">Ricinus communis</name>
    <name type="common">Castor bean</name>
    <dbReference type="NCBI Taxonomy" id="3988"/>
    <lineage>
        <taxon>Eukaryota</taxon>
        <taxon>Viridiplantae</taxon>
        <taxon>Streptophyta</taxon>
        <taxon>Embryophyta</taxon>
        <taxon>Tracheophyta</taxon>
        <taxon>Spermatophyta</taxon>
        <taxon>Magnoliopsida</taxon>
        <taxon>eudicotyledons</taxon>
        <taxon>Gunneridae</taxon>
        <taxon>Pentapetalae</taxon>
        <taxon>rosids</taxon>
        <taxon>fabids</taxon>
        <taxon>Malpighiales</taxon>
        <taxon>Euphorbiaceae</taxon>
        <taxon>Acalyphoideae</taxon>
        <taxon>Acalypheae</taxon>
        <taxon>Ricinus</taxon>
    </lineage>
</organism>
<evidence type="ECO:0000313" key="1">
    <source>
        <dbReference type="EMBL" id="EEF41786.1"/>
    </source>
</evidence>
<name>B9S3I4_RICCO</name>
<dbReference type="AlphaFoldDB" id="B9S3I4"/>